<organism evidence="1 2">
    <name type="scientific">Rhypophila decipiens</name>
    <dbReference type="NCBI Taxonomy" id="261697"/>
    <lineage>
        <taxon>Eukaryota</taxon>
        <taxon>Fungi</taxon>
        <taxon>Dikarya</taxon>
        <taxon>Ascomycota</taxon>
        <taxon>Pezizomycotina</taxon>
        <taxon>Sordariomycetes</taxon>
        <taxon>Sordariomycetidae</taxon>
        <taxon>Sordariales</taxon>
        <taxon>Naviculisporaceae</taxon>
        <taxon>Rhypophila</taxon>
    </lineage>
</organism>
<dbReference type="AlphaFoldDB" id="A0AAN6XSX9"/>
<comment type="caution">
    <text evidence="1">The sequence shown here is derived from an EMBL/GenBank/DDBJ whole genome shotgun (WGS) entry which is preliminary data.</text>
</comment>
<keyword evidence="2" id="KW-1185">Reference proteome</keyword>
<protein>
    <submittedName>
        <fullName evidence="1">Uncharacterized protein</fullName>
    </submittedName>
</protein>
<gene>
    <name evidence="1" type="ORF">QBC37DRAFT_249829</name>
</gene>
<reference evidence="1" key="2">
    <citation type="submission" date="2023-05" db="EMBL/GenBank/DDBJ databases">
        <authorList>
            <consortium name="Lawrence Berkeley National Laboratory"/>
            <person name="Steindorff A."/>
            <person name="Hensen N."/>
            <person name="Bonometti L."/>
            <person name="Westerberg I."/>
            <person name="Brannstrom I.O."/>
            <person name="Guillou S."/>
            <person name="Cros-Aarteil S."/>
            <person name="Calhoun S."/>
            <person name="Haridas S."/>
            <person name="Kuo A."/>
            <person name="Mondo S."/>
            <person name="Pangilinan J."/>
            <person name="Riley R."/>
            <person name="Labutti K."/>
            <person name="Andreopoulos B."/>
            <person name="Lipzen A."/>
            <person name="Chen C."/>
            <person name="Yanf M."/>
            <person name="Daum C."/>
            <person name="Ng V."/>
            <person name="Clum A."/>
            <person name="Ohm R."/>
            <person name="Martin F."/>
            <person name="Silar P."/>
            <person name="Natvig D."/>
            <person name="Lalanne C."/>
            <person name="Gautier V."/>
            <person name="Ament-Velasquez S.L."/>
            <person name="Kruys A."/>
            <person name="Hutchinson M.I."/>
            <person name="Powell A.J."/>
            <person name="Barry K."/>
            <person name="Miller A.N."/>
            <person name="Grigoriev I.V."/>
            <person name="Debuchy R."/>
            <person name="Gladieux P."/>
            <person name="Thoren M.H."/>
            <person name="Johannesson H."/>
        </authorList>
    </citation>
    <scope>NUCLEOTIDE SEQUENCE</scope>
    <source>
        <strain evidence="1">PSN293</strain>
    </source>
</reference>
<dbReference type="EMBL" id="MU858563">
    <property type="protein sequence ID" value="KAK4205991.1"/>
    <property type="molecule type" value="Genomic_DNA"/>
</dbReference>
<evidence type="ECO:0000313" key="1">
    <source>
        <dbReference type="EMBL" id="KAK4205991.1"/>
    </source>
</evidence>
<accession>A0AAN6XSX9</accession>
<feature type="non-terminal residue" evidence="1">
    <location>
        <position position="88"/>
    </location>
</feature>
<proteinExistence type="predicted"/>
<evidence type="ECO:0000313" key="2">
    <source>
        <dbReference type="Proteomes" id="UP001301769"/>
    </source>
</evidence>
<feature type="non-terminal residue" evidence="1">
    <location>
        <position position="1"/>
    </location>
</feature>
<name>A0AAN6XSX9_9PEZI</name>
<reference evidence="1" key="1">
    <citation type="journal article" date="2023" name="Mol. Phylogenet. Evol.">
        <title>Genome-scale phylogeny and comparative genomics of the fungal order Sordariales.</title>
        <authorList>
            <person name="Hensen N."/>
            <person name="Bonometti L."/>
            <person name="Westerberg I."/>
            <person name="Brannstrom I.O."/>
            <person name="Guillou S."/>
            <person name="Cros-Aarteil S."/>
            <person name="Calhoun S."/>
            <person name="Haridas S."/>
            <person name="Kuo A."/>
            <person name="Mondo S."/>
            <person name="Pangilinan J."/>
            <person name="Riley R."/>
            <person name="LaButti K."/>
            <person name="Andreopoulos B."/>
            <person name="Lipzen A."/>
            <person name="Chen C."/>
            <person name="Yan M."/>
            <person name="Daum C."/>
            <person name="Ng V."/>
            <person name="Clum A."/>
            <person name="Steindorff A."/>
            <person name="Ohm R.A."/>
            <person name="Martin F."/>
            <person name="Silar P."/>
            <person name="Natvig D.O."/>
            <person name="Lalanne C."/>
            <person name="Gautier V."/>
            <person name="Ament-Velasquez S.L."/>
            <person name="Kruys A."/>
            <person name="Hutchinson M.I."/>
            <person name="Powell A.J."/>
            <person name="Barry K."/>
            <person name="Miller A.N."/>
            <person name="Grigoriev I.V."/>
            <person name="Debuchy R."/>
            <person name="Gladieux P."/>
            <person name="Hiltunen Thoren M."/>
            <person name="Johannesson H."/>
        </authorList>
    </citation>
    <scope>NUCLEOTIDE SEQUENCE</scope>
    <source>
        <strain evidence="1">PSN293</strain>
    </source>
</reference>
<dbReference type="Proteomes" id="UP001301769">
    <property type="component" value="Unassembled WGS sequence"/>
</dbReference>
<sequence length="88" mass="10429">KEFHRLQYDGSMGLVAFNSNFNTLSTRLKSLGSVIQEIDQLNFYFNIMEPHFPQWAERSRAARRHEQWAATQHSSSKYSLLYFQEDLL</sequence>